<reference evidence="1 2" key="1">
    <citation type="submission" date="2021-03" db="EMBL/GenBank/DDBJ databases">
        <title>Sequencing the genomes of 1000 actinobacteria strains.</title>
        <authorList>
            <person name="Klenk H.-P."/>
        </authorList>
    </citation>
    <scope>NUCLEOTIDE SEQUENCE [LARGE SCALE GENOMIC DNA]</scope>
    <source>
        <strain evidence="1 2">DSM 46670</strain>
    </source>
</reference>
<dbReference type="EMBL" id="JAGINW010000001">
    <property type="protein sequence ID" value="MBP2320114.1"/>
    <property type="molecule type" value="Genomic_DNA"/>
</dbReference>
<dbReference type="RefSeq" id="WP_209633951.1">
    <property type="nucleotide sequence ID" value="NZ_JAGINW010000001.1"/>
</dbReference>
<gene>
    <name evidence="1" type="ORF">JOF56_000499</name>
</gene>
<evidence type="ECO:0000313" key="1">
    <source>
        <dbReference type="EMBL" id="MBP2320114.1"/>
    </source>
</evidence>
<comment type="caution">
    <text evidence="1">The sequence shown here is derived from an EMBL/GenBank/DDBJ whole genome shotgun (WGS) entry which is preliminary data.</text>
</comment>
<sequence length="103" mass="10587">MSEPVIAEGWHDRIATADVLVLSAGHEGWLDICAAAFAQWPGLAMVIFSPAGGPVAIGTRDGVRLTAHAELTTGAVKIIYALWSLSGQLAQPGPDGIRPGGEG</sequence>
<accession>A0ABS4T6T2</accession>
<dbReference type="Proteomes" id="UP001519332">
    <property type="component" value="Unassembled WGS sequence"/>
</dbReference>
<keyword evidence="2" id="KW-1185">Reference proteome</keyword>
<evidence type="ECO:0000313" key="2">
    <source>
        <dbReference type="Proteomes" id="UP001519332"/>
    </source>
</evidence>
<proteinExistence type="predicted"/>
<name>A0ABS4T6T2_9PSEU</name>
<protein>
    <submittedName>
        <fullName evidence="1">Uncharacterized protein</fullName>
    </submittedName>
</protein>
<organism evidence="1 2">
    <name type="scientific">Kibdelosporangium banguiense</name>
    <dbReference type="NCBI Taxonomy" id="1365924"/>
    <lineage>
        <taxon>Bacteria</taxon>
        <taxon>Bacillati</taxon>
        <taxon>Actinomycetota</taxon>
        <taxon>Actinomycetes</taxon>
        <taxon>Pseudonocardiales</taxon>
        <taxon>Pseudonocardiaceae</taxon>
        <taxon>Kibdelosporangium</taxon>
    </lineage>
</organism>